<dbReference type="InterPro" id="IPR036047">
    <property type="entry name" value="F-box-like_dom_sf"/>
</dbReference>
<sequence length="428" mass="47770">MKLRLRSIETKETLRIEVPTPCSLLHLKEVISQRIAASSSSSSIHLSLNRKDELLGSSSEDTVQSLGVTSGDLIFYTINPNCFSSETLMVQSQTPQESKISQDILPLEPNSQKEQPLDVNTQQEETLNLESGSEIEPAIENMYVDDGGSVVEVGKSFSVPCFLRKVFAKEVGDSDGRDHKLLVIAVHAVLIESGFVGFDAVSKMIVPGFHLPDEWPSSAFTISLWYTLPEIVVDGCYAVNGVETILLKFQSLGKFLNIYGSLAKNGSGLYRVSLDENRLVPFLNYVWANCDSVNEMNGNEWCSGAYAEREVFEFWKIVKDRIALPLLIDLCDRAGLAPPPCFMRVPTDLKLKILESLPGVDIAKVGCVCSEMRYLSSNDDLWKKKFVEKFGNAEGSQGGSHWKEKFAKSWESRKRRKMVEIMIAFQQC</sequence>
<name>A0A5J5BRK5_9ASTE</name>
<proteinExistence type="predicted"/>
<dbReference type="Gene3D" id="3.10.20.90">
    <property type="entry name" value="Phosphatidylinositol 3-kinase Catalytic Subunit, Chain A, domain 1"/>
    <property type="match status" value="1"/>
</dbReference>
<dbReference type="CDD" id="cd22165">
    <property type="entry name" value="F-box_AtSKIP22-like"/>
    <property type="match status" value="1"/>
</dbReference>
<dbReference type="PANTHER" id="PTHR47602">
    <property type="entry name" value="F-BOX PROTEIN SKIP22"/>
    <property type="match status" value="1"/>
</dbReference>
<dbReference type="InterPro" id="IPR001810">
    <property type="entry name" value="F-box_dom"/>
</dbReference>
<dbReference type="Pfam" id="PF12937">
    <property type="entry name" value="F-box-like"/>
    <property type="match status" value="1"/>
</dbReference>
<dbReference type="Gene3D" id="3.40.1000.30">
    <property type="match status" value="1"/>
</dbReference>
<dbReference type="Gene3D" id="1.20.1280.50">
    <property type="match status" value="1"/>
</dbReference>
<reference evidence="2 3" key="1">
    <citation type="submission" date="2019-09" db="EMBL/GenBank/DDBJ databases">
        <title>A chromosome-level genome assembly of the Chinese tupelo Nyssa sinensis.</title>
        <authorList>
            <person name="Yang X."/>
            <person name="Kang M."/>
            <person name="Yang Y."/>
            <person name="Xiong H."/>
            <person name="Wang M."/>
            <person name="Zhang Z."/>
            <person name="Wang Z."/>
            <person name="Wu H."/>
            <person name="Ma T."/>
            <person name="Liu J."/>
            <person name="Xi Z."/>
        </authorList>
    </citation>
    <scope>NUCLEOTIDE SEQUENCE [LARGE SCALE GENOMIC DNA]</scope>
    <source>
        <strain evidence="2">J267</strain>
        <tissue evidence="2">Leaf</tissue>
    </source>
</reference>
<dbReference type="PROSITE" id="PS50181">
    <property type="entry name" value="FBOX"/>
    <property type="match status" value="1"/>
</dbReference>
<protein>
    <recommendedName>
        <fullName evidence="1">F-box domain-containing protein</fullName>
    </recommendedName>
</protein>
<dbReference type="Proteomes" id="UP000325577">
    <property type="component" value="Linkage Group LG10"/>
</dbReference>
<dbReference type="EMBL" id="CM018033">
    <property type="protein sequence ID" value="KAA8545743.1"/>
    <property type="molecule type" value="Genomic_DNA"/>
</dbReference>
<dbReference type="PANTHER" id="PTHR47602:SF2">
    <property type="entry name" value="F-BOX PROTEIN SKIP22"/>
    <property type="match status" value="1"/>
</dbReference>
<gene>
    <name evidence="2" type="ORF">F0562_020806</name>
</gene>
<evidence type="ECO:0000313" key="2">
    <source>
        <dbReference type="EMBL" id="KAA8545743.1"/>
    </source>
</evidence>
<dbReference type="SMART" id="SM00256">
    <property type="entry name" value="FBOX"/>
    <property type="match status" value="1"/>
</dbReference>
<accession>A0A5J5BRK5</accession>
<dbReference type="AlphaFoldDB" id="A0A5J5BRK5"/>
<organism evidence="2 3">
    <name type="scientific">Nyssa sinensis</name>
    <dbReference type="NCBI Taxonomy" id="561372"/>
    <lineage>
        <taxon>Eukaryota</taxon>
        <taxon>Viridiplantae</taxon>
        <taxon>Streptophyta</taxon>
        <taxon>Embryophyta</taxon>
        <taxon>Tracheophyta</taxon>
        <taxon>Spermatophyta</taxon>
        <taxon>Magnoliopsida</taxon>
        <taxon>eudicotyledons</taxon>
        <taxon>Gunneridae</taxon>
        <taxon>Pentapetalae</taxon>
        <taxon>asterids</taxon>
        <taxon>Cornales</taxon>
        <taxon>Nyssaceae</taxon>
        <taxon>Nyssa</taxon>
    </lineage>
</organism>
<evidence type="ECO:0000313" key="3">
    <source>
        <dbReference type="Proteomes" id="UP000325577"/>
    </source>
</evidence>
<evidence type="ECO:0000259" key="1">
    <source>
        <dbReference type="PROSITE" id="PS50181"/>
    </source>
</evidence>
<feature type="domain" description="F-box" evidence="1">
    <location>
        <begin position="339"/>
        <end position="385"/>
    </location>
</feature>
<dbReference type="OrthoDB" id="101791at2759"/>
<keyword evidence="3" id="KW-1185">Reference proteome</keyword>
<dbReference type="SUPFAM" id="SSF81383">
    <property type="entry name" value="F-box domain"/>
    <property type="match status" value="1"/>
</dbReference>